<evidence type="ECO:0000256" key="5">
    <source>
        <dbReference type="RuleBase" id="RU361157"/>
    </source>
</evidence>
<dbReference type="STRING" id="1393122.SAMN05660895_0332"/>
<sequence>MEYSYSQFRAMMAVARASFIAILKSPSAVVFSIAFPLAFILVFGFIGQNQVLLKVGFAPQTDVHSPIYRALVQIPALKIVREPQQQLLADLQKGRIDGILEIDSMSTHPADPVPPYHVSVLLSTANAGTAPVLEGVVSNTIYRIDSTLFPNRQSVAKLEVKQIPGRRYKPIDFILPGMLGFALLSAGIFGTAFVFFNLRQTLVLKRFFATPIKKGYIVLGEAIARVVFQMLNAIIIIALGYFVFGFTLYHGWITVLEMLLLSFVALTVFMGFGFIISSIARNESSIPPLANIVTLPQFLLAGTFFPIDVLPGWLQPICRIMPLSYLNTALRSVAFEGASFQQIAGPLLGILVWGIVIYAVTFRVFRWD</sequence>
<evidence type="ECO:0000256" key="2">
    <source>
        <dbReference type="ARBA" id="ARBA00022692"/>
    </source>
</evidence>
<dbReference type="PROSITE" id="PS51012">
    <property type="entry name" value="ABC_TM2"/>
    <property type="match status" value="1"/>
</dbReference>
<dbReference type="InterPro" id="IPR013525">
    <property type="entry name" value="ABC2_TM"/>
</dbReference>
<feature type="transmembrane region" description="Helical" evidence="5">
    <location>
        <begin position="288"/>
        <end position="307"/>
    </location>
</feature>
<dbReference type="Pfam" id="PF01061">
    <property type="entry name" value="ABC2_membrane"/>
    <property type="match status" value="1"/>
</dbReference>
<feature type="transmembrane region" description="Helical" evidence="5">
    <location>
        <begin position="249"/>
        <end position="276"/>
    </location>
</feature>
<keyword evidence="5" id="KW-0813">Transport</keyword>
<name>A0A1I7N1D4_9BACT</name>
<comment type="subcellular location">
    <subcellularLocation>
        <location evidence="5">Cell membrane</location>
        <topology evidence="5">Multi-pass membrane protein</topology>
    </subcellularLocation>
    <subcellularLocation>
        <location evidence="1">Membrane</location>
        <topology evidence="1">Multi-pass membrane protein</topology>
    </subcellularLocation>
</comment>
<evidence type="ECO:0000259" key="6">
    <source>
        <dbReference type="PROSITE" id="PS51012"/>
    </source>
</evidence>
<gene>
    <name evidence="7" type="ORF">SAMN05660895_0332</name>
</gene>
<comment type="similarity">
    <text evidence="5">Belongs to the ABC-2 integral membrane protein family.</text>
</comment>
<evidence type="ECO:0000256" key="4">
    <source>
        <dbReference type="ARBA" id="ARBA00023136"/>
    </source>
</evidence>
<feature type="transmembrane region" description="Helical" evidence="5">
    <location>
        <begin position="173"/>
        <end position="196"/>
    </location>
</feature>
<proteinExistence type="inferred from homology"/>
<dbReference type="PANTHER" id="PTHR43027:SF1">
    <property type="entry name" value="DOXORUBICIN RESISTANCE ABC TRANSPORTER PERMEASE PROTEIN DRRC-RELATED"/>
    <property type="match status" value="1"/>
</dbReference>
<dbReference type="OrthoDB" id="9778589at2"/>
<feature type="transmembrane region" description="Helical" evidence="5">
    <location>
        <begin position="216"/>
        <end position="243"/>
    </location>
</feature>
<dbReference type="GO" id="GO:0140359">
    <property type="term" value="F:ABC-type transporter activity"/>
    <property type="evidence" value="ECO:0007669"/>
    <property type="project" value="InterPro"/>
</dbReference>
<keyword evidence="2 5" id="KW-0812">Transmembrane</keyword>
<reference evidence="8" key="1">
    <citation type="submission" date="2016-10" db="EMBL/GenBank/DDBJ databases">
        <authorList>
            <person name="Varghese N."/>
            <person name="Submissions S."/>
        </authorList>
    </citation>
    <scope>NUCLEOTIDE SEQUENCE [LARGE SCALE GENOMIC DNA]</scope>
    <source>
        <strain evidence="8">DSM 14807</strain>
    </source>
</reference>
<dbReference type="PANTHER" id="PTHR43027">
    <property type="entry name" value="DOXORUBICIN RESISTANCE ABC TRANSPORTER PERMEASE PROTEIN DRRC-RELATED"/>
    <property type="match status" value="1"/>
</dbReference>
<keyword evidence="4 5" id="KW-0472">Membrane</keyword>
<feature type="transmembrane region" description="Helical" evidence="5">
    <location>
        <begin position="21"/>
        <end position="46"/>
    </location>
</feature>
<evidence type="ECO:0000256" key="3">
    <source>
        <dbReference type="ARBA" id="ARBA00022989"/>
    </source>
</evidence>
<feature type="transmembrane region" description="Helical" evidence="5">
    <location>
        <begin position="343"/>
        <end position="365"/>
    </location>
</feature>
<keyword evidence="8" id="KW-1185">Reference proteome</keyword>
<dbReference type="AlphaFoldDB" id="A0A1I7N1D4"/>
<evidence type="ECO:0000313" key="8">
    <source>
        <dbReference type="Proteomes" id="UP000199537"/>
    </source>
</evidence>
<dbReference type="Proteomes" id="UP000199537">
    <property type="component" value="Unassembled WGS sequence"/>
</dbReference>
<feature type="domain" description="ABC transmembrane type-2" evidence="6">
    <location>
        <begin position="130"/>
        <end position="368"/>
    </location>
</feature>
<evidence type="ECO:0000256" key="1">
    <source>
        <dbReference type="ARBA" id="ARBA00004141"/>
    </source>
</evidence>
<keyword evidence="3 5" id="KW-1133">Transmembrane helix</keyword>
<dbReference type="InterPro" id="IPR047817">
    <property type="entry name" value="ABC2_TM_bact-type"/>
</dbReference>
<accession>A0A1I7N1D4</accession>
<dbReference type="EMBL" id="FPCJ01000001">
    <property type="protein sequence ID" value="SFV28445.1"/>
    <property type="molecule type" value="Genomic_DNA"/>
</dbReference>
<organism evidence="7 8">
    <name type="scientific">Thermoflavifilum thermophilum</name>
    <dbReference type="NCBI Taxonomy" id="1393122"/>
    <lineage>
        <taxon>Bacteria</taxon>
        <taxon>Pseudomonadati</taxon>
        <taxon>Bacteroidota</taxon>
        <taxon>Chitinophagia</taxon>
        <taxon>Chitinophagales</taxon>
        <taxon>Chitinophagaceae</taxon>
        <taxon>Thermoflavifilum</taxon>
    </lineage>
</organism>
<dbReference type="InterPro" id="IPR052902">
    <property type="entry name" value="ABC-2_transporter"/>
</dbReference>
<keyword evidence="5" id="KW-1003">Cell membrane</keyword>
<protein>
    <recommendedName>
        <fullName evidence="5">Transport permease protein</fullName>
    </recommendedName>
</protein>
<dbReference type="GO" id="GO:0005886">
    <property type="term" value="C:plasma membrane"/>
    <property type="evidence" value="ECO:0007669"/>
    <property type="project" value="UniProtKB-SubCell"/>
</dbReference>
<evidence type="ECO:0000313" key="7">
    <source>
        <dbReference type="EMBL" id="SFV28445.1"/>
    </source>
</evidence>